<evidence type="ECO:0000313" key="7">
    <source>
        <dbReference type="EMBL" id="OLP88628.1"/>
    </source>
</evidence>
<dbReference type="InterPro" id="IPR042563">
    <property type="entry name" value="Ribosomal_protein_eS8_euk"/>
</dbReference>
<dbReference type="Gene3D" id="3.10.290.70">
    <property type="match status" value="1"/>
</dbReference>
<dbReference type="Gene3D" id="1.10.168.20">
    <property type="entry name" value="Ribosomal protein S8e, subdomain"/>
    <property type="match status" value="1"/>
</dbReference>
<evidence type="ECO:0000313" key="8">
    <source>
        <dbReference type="Proteomes" id="UP000186817"/>
    </source>
</evidence>
<dbReference type="FunFam" id="1.10.168.20:FF:000001">
    <property type="entry name" value="40S ribosomal protein S8"/>
    <property type="match status" value="1"/>
</dbReference>
<evidence type="ECO:0000256" key="3">
    <source>
        <dbReference type="ARBA" id="ARBA00022980"/>
    </source>
</evidence>
<organism evidence="7 8">
    <name type="scientific">Symbiodinium microadriaticum</name>
    <name type="common">Dinoflagellate</name>
    <name type="synonym">Zooxanthella microadriatica</name>
    <dbReference type="NCBI Taxonomy" id="2951"/>
    <lineage>
        <taxon>Eukaryota</taxon>
        <taxon>Sar</taxon>
        <taxon>Alveolata</taxon>
        <taxon>Dinophyceae</taxon>
        <taxon>Suessiales</taxon>
        <taxon>Symbiodiniaceae</taxon>
        <taxon>Symbiodinium</taxon>
    </lineage>
</organism>
<dbReference type="CDD" id="cd13156">
    <property type="entry name" value="KOW_RPL6"/>
    <property type="match status" value="1"/>
</dbReference>
<accession>A0A1Q9D0D0</accession>
<feature type="compositionally biased region" description="Basic and acidic residues" evidence="6">
    <location>
        <begin position="296"/>
        <end position="309"/>
    </location>
</feature>
<dbReference type="InterPro" id="IPR041997">
    <property type="entry name" value="Ribosomal_eL6_KOW"/>
</dbReference>
<evidence type="ECO:0000256" key="4">
    <source>
        <dbReference type="ARBA" id="ARBA00023274"/>
    </source>
</evidence>
<dbReference type="CDD" id="cd11380">
    <property type="entry name" value="Ribosomal_S8e_like"/>
    <property type="match status" value="1"/>
</dbReference>
<keyword evidence="4 5" id="KW-0687">Ribonucleoprotein</keyword>
<sequence length="376" mass="42467">MGQAGQQRTRQKKYSNKKVGPKGVKKTVEKKTPKLKKNIAPGSVLILLASKFRGRRVVFLKQLESGLLLVTGPYAINGVPLKRVNQRYCIGTSTKVDLKGADFSSVTDAYFASDKAKKKPGVHSQESFFAAEAPKKVTPQEKKDGQKKMDAPIVGALSADHKAYLKARFSLTSKMYPHELKFCRSNVSIKKRKYEMGRPATPCKLGNKRVRVVRCRGGNKKYRALRLDTGNYAWGSENVTKKVRILDVVYNATSNELVRTKTLLKNTVVQIDAHPFMQWYQKKYGMDLGKKKKGGEKKEEKKEEAEEHKSRHVIAKQKARAANQKLDLNLEEQFQSGRLLACIASRPGQCGRADGYVLEGEELSFYRRKLEKKKKN</sequence>
<comment type="similarity">
    <text evidence="2">Belongs to the eukaryotic ribosomal protein eL6 family.</text>
</comment>
<dbReference type="SUPFAM" id="SSF50104">
    <property type="entry name" value="Translation proteins SH3-like domain"/>
    <property type="match status" value="1"/>
</dbReference>
<dbReference type="FunFam" id="2.30.30.30:FF:000014">
    <property type="entry name" value="60S ribosomal protein L6"/>
    <property type="match status" value="1"/>
</dbReference>
<evidence type="ECO:0000256" key="2">
    <source>
        <dbReference type="ARBA" id="ARBA00010592"/>
    </source>
</evidence>
<gene>
    <name evidence="7" type="primary">RPS8</name>
    <name evidence="7" type="ORF">AK812_SmicGene30014</name>
</gene>
<dbReference type="InterPro" id="IPR000915">
    <property type="entry name" value="60S_ribosomal_eL6"/>
</dbReference>
<feature type="compositionally biased region" description="Basic residues" evidence="6">
    <location>
        <begin position="9"/>
        <end position="25"/>
    </location>
</feature>
<dbReference type="Pfam" id="PF01159">
    <property type="entry name" value="Ribosomal_L6e"/>
    <property type="match status" value="1"/>
</dbReference>
<dbReference type="Proteomes" id="UP000186817">
    <property type="component" value="Unassembled WGS sequence"/>
</dbReference>
<comment type="similarity">
    <text evidence="1 5">Belongs to the eukaryotic ribosomal protein eS8 family.</text>
</comment>
<reference evidence="7 8" key="1">
    <citation type="submission" date="2016-02" db="EMBL/GenBank/DDBJ databases">
        <title>Genome analysis of coral dinoflagellate symbionts highlights evolutionary adaptations to a symbiotic lifestyle.</title>
        <authorList>
            <person name="Aranda M."/>
            <person name="Li Y."/>
            <person name="Liew Y.J."/>
            <person name="Baumgarten S."/>
            <person name="Simakov O."/>
            <person name="Wilson M."/>
            <person name="Piel J."/>
            <person name="Ashoor H."/>
            <person name="Bougouffa S."/>
            <person name="Bajic V.B."/>
            <person name="Ryu T."/>
            <person name="Ravasi T."/>
            <person name="Bayer T."/>
            <person name="Micklem G."/>
            <person name="Kim H."/>
            <person name="Bhak J."/>
            <person name="Lajeunesse T.C."/>
            <person name="Voolstra C.R."/>
        </authorList>
    </citation>
    <scope>NUCLEOTIDE SEQUENCE [LARGE SCALE GENOMIC DNA]</scope>
    <source>
        <strain evidence="7 8">CCMP2467</strain>
    </source>
</reference>
<dbReference type="Gene3D" id="2.30.30.30">
    <property type="match status" value="1"/>
</dbReference>
<dbReference type="GO" id="GO:1990904">
    <property type="term" value="C:ribonucleoprotein complex"/>
    <property type="evidence" value="ECO:0007669"/>
    <property type="project" value="UniProtKB-KW"/>
</dbReference>
<dbReference type="NCBIfam" id="TIGR00307">
    <property type="entry name" value="eS8"/>
    <property type="match status" value="1"/>
</dbReference>
<keyword evidence="8" id="KW-1185">Reference proteome</keyword>
<dbReference type="AlphaFoldDB" id="A0A1Q9D0D0"/>
<dbReference type="Pfam" id="PF01201">
    <property type="entry name" value="Ribosomal_S8e"/>
    <property type="match status" value="1"/>
</dbReference>
<dbReference type="EMBL" id="LSRX01000803">
    <property type="protein sequence ID" value="OLP88628.1"/>
    <property type="molecule type" value="Genomic_DNA"/>
</dbReference>
<proteinExistence type="inferred from homology"/>
<dbReference type="GO" id="GO:0006412">
    <property type="term" value="P:translation"/>
    <property type="evidence" value="ECO:0007669"/>
    <property type="project" value="InterPro"/>
</dbReference>
<dbReference type="InterPro" id="IPR022309">
    <property type="entry name" value="Ribosomal_Se8/biogenesis_NSA2"/>
</dbReference>
<protein>
    <recommendedName>
        <fullName evidence="5">40S ribosomal protein S8</fullName>
    </recommendedName>
</protein>
<dbReference type="InterPro" id="IPR001047">
    <property type="entry name" value="Ribosomal_eS8"/>
</dbReference>
<evidence type="ECO:0000256" key="6">
    <source>
        <dbReference type="SAM" id="MobiDB-lite"/>
    </source>
</evidence>
<feature type="region of interest" description="Disordered" evidence="6">
    <location>
        <begin position="1"/>
        <end position="32"/>
    </location>
</feature>
<keyword evidence="3 5" id="KW-0689">Ribosomal protein</keyword>
<dbReference type="PANTHER" id="PTHR10394">
    <property type="entry name" value="40S RIBOSOMAL PROTEIN S8"/>
    <property type="match status" value="1"/>
</dbReference>
<dbReference type="GO" id="GO:0003735">
    <property type="term" value="F:structural constituent of ribosome"/>
    <property type="evidence" value="ECO:0007669"/>
    <property type="project" value="InterPro"/>
</dbReference>
<feature type="region of interest" description="Disordered" evidence="6">
    <location>
        <begin position="288"/>
        <end position="311"/>
    </location>
</feature>
<comment type="caution">
    <text evidence="7">The sequence shown here is derived from an EMBL/GenBank/DDBJ whole genome shotgun (WGS) entry which is preliminary data.</text>
</comment>
<dbReference type="GO" id="GO:0005840">
    <property type="term" value="C:ribosome"/>
    <property type="evidence" value="ECO:0007669"/>
    <property type="project" value="UniProtKB-KW"/>
</dbReference>
<dbReference type="InterPro" id="IPR008991">
    <property type="entry name" value="Translation_prot_SH3-like_sf"/>
</dbReference>
<dbReference type="OrthoDB" id="1703270at2759"/>
<dbReference type="InterPro" id="IPR014722">
    <property type="entry name" value="Rib_uL2_dom2"/>
</dbReference>
<name>A0A1Q9D0D0_SYMMI</name>
<evidence type="ECO:0000256" key="5">
    <source>
        <dbReference type="RuleBase" id="RU000669"/>
    </source>
</evidence>
<evidence type="ECO:0000256" key="1">
    <source>
        <dbReference type="ARBA" id="ARBA00005257"/>
    </source>
</evidence>